<accession>A7K9X6</accession>
<dbReference type="RefSeq" id="YP_001427197.1">
    <property type="nucleotide sequence ID" value="NC_008724.1"/>
</dbReference>
<name>A7K9X6_9PHYC</name>
<evidence type="ECO:0000256" key="2">
    <source>
        <dbReference type="ARBA" id="ARBA00023163"/>
    </source>
</evidence>
<proteinExistence type="predicted"/>
<keyword evidence="1" id="KW-0805">Transcription regulation</keyword>
<dbReference type="InterPro" id="IPR036915">
    <property type="entry name" value="Cyclin-like_sf"/>
</dbReference>
<evidence type="ECO:0000256" key="1">
    <source>
        <dbReference type="ARBA" id="ARBA00023015"/>
    </source>
</evidence>
<dbReference type="GeneID" id="5470933"/>
<dbReference type="CDD" id="cd00043">
    <property type="entry name" value="CYCLIN_SF"/>
    <property type="match status" value="1"/>
</dbReference>
<dbReference type="GO" id="GO:0070897">
    <property type="term" value="P:transcription preinitiation complex assembly"/>
    <property type="evidence" value="ECO:0007669"/>
    <property type="project" value="InterPro"/>
</dbReference>
<keyword evidence="4" id="KW-1185">Reference proteome</keyword>
<reference evidence="3 4" key="1">
    <citation type="submission" date="2006-09" db="EMBL/GenBank/DDBJ databases">
        <title>Sequence and annotation of the 288-kb ATCV-1 virus that infects an endosymbiotic Chlorella strain of the heliozoon Acanthocystis turfacea.</title>
        <authorList>
            <person name="Fitzgerald L.A."/>
            <person name="Graves M.V."/>
            <person name="Li X."/>
            <person name="Pfitzner A.J.P."/>
            <person name="Hartigan J."/>
            <person name="Van Etten J.L."/>
        </authorList>
    </citation>
    <scope>NUCLEOTIDE SEQUENCE [LARGE SCALE GENOMIC DNA]</scope>
    <source>
        <strain evidence="3 4">ATCV-1</strain>
    </source>
</reference>
<keyword evidence="2" id="KW-0804">Transcription</keyword>
<gene>
    <name evidence="3" type="primary">Z716R</name>
    <name evidence="3" type="ORF">ATCV1_Z716R</name>
</gene>
<dbReference type="EMBL" id="EF101928">
    <property type="protein sequence ID" value="ABT16850.1"/>
    <property type="molecule type" value="Genomic_DNA"/>
</dbReference>
<evidence type="ECO:0000313" key="4">
    <source>
        <dbReference type="Proteomes" id="UP000202420"/>
    </source>
</evidence>
<dbReference type="OrthoDB" id="8084at10239"/>
<dbReference type="InterPro" id="IPR000812">
    <property type="entry name" value="TFIIB"/>
</dbReference>
<dbReference type="GO" id="GO:0097550">
    <property type="term" value="C:transcription preinitiation complex"/>
    <property type="evidence" value="ECO:0007669"/>
    <property type="project" value="TreeGrafter"/>
</dbReference>
<dbReference type="PANTHER" id="PTHR11618:SF13">
    <property type="entry name" value="TRANSCRIPTION INITIATION FACTOR IIB"/>
    <property type="match status" value="1"/>
</dbReference>
<dbReference type="PANTHER" id="PTHR11618">
    <property type="entry name" value="TRANSCRIPTION INITIATION FACTOR IIB-RELATED"/>
    <property type="match status" value="1"/>
</dbReference>
<evidence type="ECO:0000313" key="3">
    <source>
        <dbReference type="EMBL" id="ABT16850.1"/>
    </source>
</evidence>
<dbReference type="KEGG" id="vg:5470933"/>
<dbReference type="GO" id="GO:0017025">
    <property type="term" value="F:TBP-class protein binding"/>
    <property type="evidence" value="ECO:0007669"/>
    <property type="project" value="TreeGrafter"/>
</dbReference>
<dbReference type="SUPFAM" id="SSF47954">
    <property type="entry name" value="Cyclin-like"/>
    <property type="match status" value="2"/>
</dbReference>
<dbReference type="Proteomes" id="UP000202420">
    <property type="component" value="Segment"/>
</dbReference>
<sequence>MFTYTAPDINRGGCFCEVPTPFFDSVTSTDVCTACGVVIEMVLDDSPEYGFDGEGNDISYTSNFSGTIVSFGSQNAPLAAKFQNTTMTAQESRRLEMVKTVNTICDAFHIHNPSIIRECATDLVDKLEERGVKLNGKKRFASYAVGVYYACKLNQASRELRAFAETCCMDAKSLNFAVKTFKETIPDVLQRTSSEHEVFLTSTIAKFYIDNASQNTLRKNCLDFINKYPQIFESGRKPRTIIAAVILIQVFNSDVPLVAKDISATMGISHSSVATAAKEISKLCNVPF</sequence>
<organism evidence="3 4">
    <name type="scientific">Chlorovirus heliozoae</name>
    <dbReference type="NCBI Taxonomy" id="322019"/>
    <lineage>
        <taxon>Viruses</taxon>
        <taxon>Varidnaviria</taxon>
        <taxon>Bamfordvirae</taxon>
        <taxon>Nucleocytoviricota</taxon>
        <taxon>Megaviricetes</taxon>
        <taxon>Algavirales</taxon>
        <taxon>Phycodnaviridae</taxon>
        <taxon>Chlorovirus</taxon>
    </lineage>
</organism>
<dbReference type="Gene3D" id="1.10.472.10">
    <property type="entry name" value="Cyclin-like"/>
    <property type="match status" value="1"/>
</dbReference>
<dbReference type="Gene3D" id="1.10.472.170">
    <property type="match status" value="1"/>
</dbReference>
<protein>
    <submittedName>
        <fullName evidence="3">Uncharacterized protein Z716R</fullName>
    </submittedName>
</protein>